<dbReference type="Gene3D" id="3.30.590.10">
    <property type="entry name" value="Glutamine synthetase/guanido kinase, catalytic domain"/>
    <property type="match status" value="1"/>
</dbReference>
<dbReference type="SUPFAM" id="SSF48034">
    <property type="entry name" value="Guanido kinase N-terminal domain"/>
    <property type="match status" value="1"/>
</dbReference>
<keyword evidence="14" id="KW-1185">Reference proteome</keyword>
<dbReference type="InterPro" id="IPR036802">
    <property type="entry name" value="ATP-guanido_PTrfase_N_sf"/>
</dbReference>
<accession>A0ABR3NDP8</accession>
<dbReference type="Pfam" id="PF02807">
    <property type="entry name" value="ATP-gua_PtransN"/>
    <property type="match status" value="1"/>
</dbReference>
<dbReference type="InterPro" id="IPR022413">
    <property type="entry name" value="ATP-guanido_PTrfase_N"/>
</dbReference>
<feature type="binding site" evidence="8">
    <location>
        <begin position="297"/>
        <end position="301"/>
    </location>
    <ligand>
        <name>ATP</name>
        <dbReference type="ChEBI" id="CHEBI:30616"/>
    </ligand>
</feature>
<proteinExistence type="inferred from homology"/>
<evidence type="ECO:0000259" key="11">
    <source>
        <dbReference type="PROSITE" id="PS51509"/>
    </source>
</evidence>
<feature type="binding site" evidence="8">
    <location>
        <position position="196"/>
    </location>
    <ligand>
        <name>ATP</name>
        <dbReference type="ChEBI" id="CHEBI:30616"/>
    </ligand>
</feature>
<dbReference type="CDD" id="cd00716">
    <property type="entry name" value="creatine_kinase_like"/>
    <property type="match status" value="1"/>
</dbReference>
<evidence type="ECO:0000259" key="12">
    <source>
        <dbReference type="PROSITE" id="PS51510"/>
    </source>
</evidence>
<feature type="domain" description="Phosphagen kinase C-terminal" evidence="12">
    <location>
        <begin position="130"/>
        <end position="372"/>
    </location>
</feature>
<feature type="non-terminal residue" evidence="13">
    <location>
        <position position="1"/>
    </location>
</feature>
<evidence type="ECO:0000256" key="1">
    <source>
        <dbReference type="ARBA" id="ARBA00006798"/>
    </source>
</evidence>
<reference evidence="13 14" key="1">
    <citation type="submission" date="2023-09" db="EMBL/GenBank/DDBJ databases">
        <authorList>
            <person name="Wang M."/>
        </authorList>
    </citation>
    <scope>NUCLEOTIDE SEQUENCE [LARGE SCALE GENOMIC DNA]</scope>
    <source>
        <strain evidence="13">GT-2023</strain>
        <tissue evidence="13">Liver</tissue>
    </source>
</reference>
<evidence type="ECO:0000256" key="7">
    <source>
        <dbReference type="PROSITE-ProRule" id="PRU00842"/>
    </source>
</evidence>
<comment type="similarity">
    <text evidence="1 7 9">Belongs to the ATP:guanido phosphotransferase family.</text>
</comment>
<evidence type="ECO:0000256" key="5">
    <source>
        <dbReference type="ARBA" id="ARBA00022777"/>
    </source>
</evidence>
<dbReference type="PROSITE" id="PS51509">
    <property type="entry name" value="PHOSPHAGEN_KINASE_N"/>
    <property type="match status" value="1"/>
</dbReference>
<feature type="binding site" evidence="8">
    <location>
        <position position="241"/>
    </location>
    <ligand>
        <name>ATP</name>
        <dbReference type="ChEBI" id="CHEBI:30616"/>
    </ligand>
</feature>
<keyword evidence="3 8" id="KW-0808">Transferase</keyword>
<keyword evidence="6 8" id="KW-0067">ATP-binding</keyword>
<dbReference type="Pfam" id="PF00217">
    <property type="entry name" value="ATP-gua_Ptrans"/>
    <property type="match status" value="1"/>
</dbReference>
<evidence type="ECO:0000313" key="13">
    <source>
        <dbReference type="EMBL" id="KAL1274989.1"/>
    </source>
</evidence>
<dbReference type="InterPro" id="IPR014746">
    <property type="entry name" value="Gln_synth/guanido_kin_cat_dom"/>
</dbReference>
<evidence type="ECO:0000256" key="8">
    <source>
        <dbReference type="PROSITE-ProRule" id="PRU00843"/>
    </source>
</evidence>
<dbReference type="PANTHER" id="PTHR11547">
    <property type="entry name" value="ARGININE OR CREATINE KINASE"/>
    <property type="match status" value="1"/>
</dbReference>
<gene>
    <name evidence="13" type="ORF">QQF64_027803</name>
</gene>
<organism evidence="13 14">
    <name type="scientific">Cirrhinus molitorella</name>
    <name type="common">mud carp</name>
    <dbReference type="NCBI Taxonomy" id="172907"/>
    <lineage>
        <taxon>Eukaryota</taxon>
        <taxon>Metazoa</taxon>
        <taxon>Chordata</taxon>
        <taxon>Craniata</taxon>
        <taxon>Vertebrata</taxon>
        <taxon>Euteleostomi</taxon>
        <taxon>Actinopterygii</taxon>
        <taxon>Neopterygii</taxon>
        <taxon>Teleostei</taxon>
        <taxon>Ostariophysi</taxon>
        <taxon>Cypriniformes</taxon>
        <taxon>Cyprinidae</taxon>
        <taxon>Labeoninae</taxon>
        <taxon>Labeonini</taxon>
        <taxon>Cirrhinus</taxon>
    </lineage>
</organism>
<keyword evidence="5 8" id="KW-0418">Kinase</keyword>
<evidence type="ECO:0000256" key="2">
    <source>
        <dbReference type="ARBA" id="ARBA00012231"/>
    </source>
</evidence>
<dbReference type="InterPro" id="IPR000749">
    <property type="entry name" value="ATP-guanido_PTrfase"/>
</dbReference>
<name>A0ABR3NDP8_9TELE</name>
<evidence type="ECO:0000313" key="14">
    <source>
        <dbReference type="Proteomes" id="UP001558613"/>
    </source>
</evidence>
<evidence type="ECO:0000256" key="3">
    <source>
        <dbReference type="ARBA" id="ARBA00022679"/>
    </source>
</evidence>
<feature type="binding site" evidence="8">
    <location>
        <begin position="325"/>
        <end position="330"/>
    </location>
    <ligand>
        <name>ATP</name>
        <dbReference type="ChEBI" id="CHEBI:30616"/>
    </ligand>
</feature>
<comment type="caution">
    <text evidence="13">The sequence shown here is derived from an EMBL/GenBank/DDBJ whole genome shotgun (WGS) entry which is preliminary data.</text>
</comment>
<feature type="domain" description="Phosphagen kinase N-terminal" evidence="11">
    <location>
        <begin position="16"/>
        <end position="103"/>
    </location>
</feature>
<feature type="binding site" evidence="8">
    <location>
        <begin position="133"/>
        <end position="137"/>
    </location>
    <ligand>
        <name>ATP</name>
        <dbReference type="ChEBI" id="CHEBI:30616"/>
    </ligand>
</feature>
<dbReference type="EMBL" id="JAYMGO010000005">
    <property type="protein sequence ID" value="KAL1274989.1"/>
    <property type="molecule type" value="Genomic_DNA"/>
</dbReference>
<dbReference type="PANTHER" id="PTHR11547:SF62">
    <property type="entry name" value="CREATINE KINASE"/>
    <property type="match status" value="1"/>
</dbReference>
<feature type="region of interest" description="Disordered" evidence="10">
    <location>
        <begin position="385"/>
        <end position="410"/>
    </location>
</feature>
<keyword evidence="4 8" id="KW-0547">Nucleotide-binding</keyword>
<evidence type="ECO:0000256" key="6">
    <source>
        <dbReference type="ARBA" id="ARBA00022840"/>
    </source>
</evidence>
<dbReference type="EC" id="2.7.3.2" evidence="2"/>
<dbReference type="Proteomes" id="UP001558613">
    <property type="component" value="Unassembled WGS sequence"/>
</dbReference>
<dbReference type="InterPro" id="IPR022415">
    <property type="entry name" value="ATP-guanido_PTrfase_AS"/>
</dbReference>
<dbReference type="SUPFAM" id="SSF55931">
    <property type="entry name" value="Glutamine synthetase/guanido kinase"/>
    <property type="match status" value="1"/>
</dbReference>
<protein>
    <recommendedName>
        <fullName evidence="2">creatine kinase</fullName>
        <ecNumber evidence="2">2.7.3.2</ecNumber>
    </recommendedName>
</protein>
<dbReference type="PROSITE" id="PS51510">
    <property type="entry name" value="PHOSPHAGEN_KINASE_C"/>
    <property type="match status" value="1"/>
</dbReference>
<dbReference type="Gene3D" id="1.10.135.10">
    <property type="entry name" value="ATP:guanido phosphotransferase, N-terminal domain"/>
    <property type="match status" value="1"/>
</dbReference>
<evidence type="ECO:0000256" key="10">
    <source>
        <dbReference type="SAM" id="MobiDB-lite"/>
    </source>
</evidence>
<dbReference type="PROSITE" id="PS00112">
    <property type="entry name" value="PHOSPHAGEN_KINASE"/>
    <property type="match status" value="1"/>
</dbReference>
<evidence type="ECO:0000256" key="4">
    <source>
        <dbReference type="ARBA" id="ARBA00022741"/>
    </source>
</evidence>
<evidence type="ECO:0000256" key="9">
    <source>
        <dbReference type="RuleBase" id="RU000505"/>
    </source>
</evidence>
<dbReference type="InterPro" id="IPR022414">
    <property type="entry name" value="ATP-guanido_PTrfase_cat"/>
</dbReference>
<sequence length="463" mass="52188">VRNAIMPFGNTHNNFKLNYAVEDEYPDLTKHNNHMAKVLTKEMYGKLRDKQTPTGFTLDDAIQTGVDNPGHPFIMTVGCVAGDEESYDVFKDLFDPVISDRHGGYKATDKHKTDLNFENLKGGDDLDPNYVLSSRVRTGRSIKGYALPPHNSRGERRAVEKLSVEALTSLDGEFKGKYYPLKSMTDAEQEQLIADHFLFDKPVSPLLLAAGMARDWPDARGIWHNENKTFLVWVNEEDHLRVISMQKGGNMKEVFRRFCVGLQRIEEIFKKHNHGFMWNEHLGFILTCPSNLGTGLRGGVHVKLPKLSTHAKFEEILTRLRLQKRGTGGVDTASVGGVFDISNADRIGSSEVEQVQCVVDGVKLMVEMEKKLEKGESIDSMIPAQKYRSQQSKPDRAGLMRRPGQTGPGRPVLTLFSFKQEASPQQESSHRADRTMTQGFSVIRQSDEEKLGVFVNVWHKGRE</sequence>